<name>A0A1G7VNX5_9FIRM</name>
<proteinExistence type="predicted"/>
<dbReference type="EMBL" id="FNCP01000004">
    <property type="protein sequence ID" value="SDG61291.1"/>
    <property type="molecule type" value="Genomic_DNA"/>
</dbReference>
<sequence length="168" mass="19668">MDQHDLLIPDFQIWRCAWEINAHDDDHLPSIPHGHCIDKKRGYLKLNVFTGAVIDARTNDQAGTAKAKDISRLHKSKAFRKIVMTARQYHAEHFPYRPLPPLPAFAVKITNRYKRCKQRLKSSFTQHEPILIFSLKVSLRRNGERPSNRSRINRHSNRVVSRSKYSKF</sequence>
<organism evidence="2 3">
    <name type="scientific">Desulfosporosinus hippei DSM 8344</name>
    <dbReference type="NCBI Taxonomy" id="1121419"/>
    <lineage>
        <taxon>Bacteria</taxon>
        <taxon>Bacillati</taxon>
        <taxon>Bacillota</taxon>
        <taxon>Clostridia</taxon>
        <taxon>Eubacteriales</taxon>
        <taxon>Desulfitobacteriaceae</taxon>
        <taxon>Desulfosporosinus</taxon>
    </lineage>
</organism>
<dbReference type="AlphaFoldDB" id="A0A1G7VNX5"/>
<feature type="compositionally biased region" description="Low complexity" evidence="1">
    <location>
        <begin position="158"/>
        <end position="168"/>
    </location>
</feature>
<dbReference type="OrthoDB" id="8481176at2"/>
<feature type="region of interest" description="Disordered" evidence="1">
    <location>
        <begin position="143"/>
        <end position="168"/>
    </location>
</feature>
<keyword evidence="3" id="KW-1185">Reference proteome</keyword>
<protein>
    <submittedName>
        <fullName evidence="2">Uncharacterized protein</fullName>
    </submittedName>
</protein>
<gene>
    <name evidence="2" type="ORF">SAMN05443529_104179</name>
</gene>
<dbReference type="Proteomes" id="UP000198656">
    <property type="component" value="Unassembled WGS sequence"/>
</dbReference>
<evidence type="ECO:0000313" key="3">
    <source>
        <dbReference type="Proteomes" id="UP000198656"/>
    </source>
</evidence>
<evidence type="ECO:0000256" key="1">
    <source>
        <dbReference type="SAM" id="MobiDB-lite"/>
    </source>
</evidence>
<dbReference type="RefSeq" id="WP_092330887.1">
    <property type="nucleotide sequence ID" value="NZ_FNCP01000004.1"/>
</dbReference>
<evidence type="ECO:0000313" key="2">
    <source>
        <dbReference type="EMBL" id="SDG61291.1"/>
    </source>
</evidence>
<accession>A0A1G7VNX5</accession>
<reference evidence="3" key="1">
    <citation type="submission" date="2016-10" db="EMBL/GenBank/DDBJ databases">
        <authorList>
            <person name="Varghese N."/>
            <person name="Submissions S."/>
        </authorList>
    </citation>
    <scope>NUCLEOTIDE SEQUENCE [LARGE SCALE GENOMIC DNA]</scope>
    <source>
        <strain evidence="3">DSM 8344</strain>
    </source>
</reference>